<dbReference type="InterPro" id="IPR012334">
    <property type="entry name" value="Pectin_lyas_fold"/>
</dbReference>
<gene>
    <name evidence="1" type="ORF">PSI23_11150</name>
</gene>
<dbReference type="InterPro" id="IPR011050">
    <property type="entry name" value="Pectin_lyase_fold/virulence"/>
</dbReference>
<proteinExistence type="predicted"/>
<accession>A0ABT5LFE6</accession>
<protein>
    <recommendedName>
        <fullName evidence="3">Tail protein</fullName>
    </recommendedName>
</protein>
<evidence type="ECO:0000313" key="2">
    <source>
        <dbReference type="Proteomes" id="UP001217178"/>
    </source>
</evidence>
<organism evidence="1 2">
    <name type="scientific">Xenorhabdus yunnanensis</name>
    <dbReference type="NCBI Taxonomy" id="3025878"/>
    <lineage>
        <taxon>Bacteria</taxon>
        <taxon>Pseudomonadati</taxon>
        <taxon>Pseudomonadota</taxon>
        <taxon>Gammaproteobacteria</taxon>
        <taxon>Enterobacterales</taxon>
        <taxon>Morganellaceae</taxon>
        <taxon>Xenorhabdus</taxon>
    </lineage>
</organism>
<name>A0ABT5LFE6_9GAMM</name>
<dbReference type="SUPFAM" id="SSF51126">
    <property type="entry name" value="Pectin lyase-like"/>
    <property type="match status" value="1"/>
</dbReference>
<comment type="caution">
    <text evidence="1">The sequence shown here is derived from an EMBL/GenBank/DDBJ whole genome shotgun (WGS) entry which is preliminary data.</text>
</comment>
<keyword evidence="2" id="KW-1185">Reference proteome</keyword>
<dbReference type="Gene3D" id="2.160.20.10">
    <property type="entry name" value="Single-stranded right-handed beta-helix, Pectin lyase-like"/>
    <property type="match status" value="1"/>
</dbReference>
<dbReference type="Proteomes" id="UP001217178">
    <property type="component" value="Unassembled WGS sequence"/>
</dbReference>
<dbReference type="RefSeq" id="WP_273555156.1">
    <property type="nucleotide sequence ID" value="NZ_JAQRFI010000022.1"/>
</dbReference>
<evidence type="ECO:0000313" key="1">
    <source>
        <dbReference type="EMBL" id="MDC9589840.1"/>
    </source>
</evidence>
<sequence>MSNCCSPILTFEQISNYIQSVINQKIICNEIQAGLLDCQGNVLAPATHIIRCDELDKLVKEAIHNGDITIPGIEALSFDGERITLVDQAGKTHEVNLASIIPQSLTTNGMAVTLTLKDGTQLTVDLTKAVTEAIAEKTLKSAALTKDNHLELTLGDGSKVTANLGQLLDDATVTSGSIDANGNIELVLGDGKVIKVLAAALRQVKIDRDSPLTGNGDDIPLNIDFTRVCWKVIDSITMDDKGLHIKIDNQCDAITLSMDDIKKALINKVKVCVADTGFITGDGTEGNCLGLDLQKIIDAIVNDPNVIKTLINNLNNKVKISTNQSLTGSGLVTDPLGVKLSPDSGNLLSIRKDGLYYGVQATADVTNLYVDSVAGDDKNSGTRAQPLKTLQEAINRVRADESNTIHLRCGGEYVWPGFTVTNGATRTIMPYGDPYVDGDKVPQLTLKRRYYRWWTHKNIVRPKIYFHVNYNNQLKIISISVASPIGGAQLNCQGLHFMCEGYNDPGTPKADSGFDGNNWERWNTYGIYGASNANAIFYGCVFRNMYAPSAFTNTPNSSWWGIVGKDYVFEGPQQNFQACSYENLDLDPTGTVFPGDLVNESSGMSQLSVESYGDAFSDLPSYESLNQNLAAAFLLSNILTGVVRDKDGKPRNTISNLIL</sequence>
<reference evidence="1 2" key="1">
    <citation type="submission" date="2023-02" db="EMBL/GenBank/DDBJ databases">
        <title>Entomopathogenic bacteria.</title>
        <authorList>
            <person name="Machado R.A."/>
        </authorList>
    </citation>
    <scope>NUCLEOTIDE SEQUENCE [LARGE SCALE GENOMIC DNA]</scope>
    <source>
        <strain evidence="1 2">XENO-10</strain>
    </source>
</reference>
<evidence type="ECO:0008006" key="3">
    <source>
        <dbReference type="Google" id="ProtNLM"/>
    </source>
</evidence>
<dbReference type="EMBL" id="JAQRFI010000022">
    <property type="protein sequence ID" value="MDC9589840.1"/>
    <property type="molecule type" value="Genomic_DNA"/>
</dbReference>